<dbReference type="GeneID" id="105362271"/>
<reference evidence="2" key="1">
    <citation type="submission" date="2025-08" db="UniProtKB">
        <authorList>
            <consortium name="RefSeq"/>
        </authorList>
    </citation>
    <scope>IDENTIFICATION</scope>
</reference>
<organism evidence="1 2">
    <name type="scientific">Ceratosolen solmsi marchali</name>
    <dbReference type="NCBI Taxonomy" id="326594"/>
    <lineage>
        <taxon>Eukaryota</taxon>
        <taxon>Metazoa</taxon>
        <taxon>Ecdysozoa</taxon>
        <taxon>Arthropoda</taxon>
        <taxon>Hexapoda</taxon>
        <taxon>Insecta</taxon>
        <taxon>Pterygota</taxon>
        <taxon>Neoptera</taxon>
        <taxon>Endopterygota</taxon>
        <taxon>Hymenoptera</taxon>
        <taxon>Apocrita</taxon>
        <taxon>Proctotrupomorpha</taxon>
        <taxon>Chalcidoidea</taxon>
        <taxon>Agaonidae</taxon>
        <taxon>Agaoninae</taxon>
        <taxon>Ceratosolen</taxon>
    </lineage>
</organism>
<sequence>MVKINYAKQYLLFTVPLVFYLIGRKLDHLEDERLSMFRDKSALYKRATPPEVPSW</sequence>
<gene>
    <name evidence="2" type="primary">LOC105362271</name>
</gene>
<accession>A0AAJ7DVI8</accession>
<dbReference type="GO" id="GO:0005739">
    <property type="term" value="C:mitochondrion"/>
    <property type="evidence" value="ECO:0007669"/>
    <property type="project" value="InterPro"/>
</dbReference>
<evidence type="ECO:0000313" key="1">
    <source>
        <dbReference type="Proteomes" id="UP000695007"/>
    </source>
</evidence>
<dbReference type="InterPro" id="IPR012575">
    <property type="entry name" value="NDUB1"/>
</dbReference>
<dbReference type="KEGG" id="csol:105362271"/>
<dbReference type="RefSeq" id="XP_011497970.1">
    <property type="nucleotide sequence ID" value="XM_011499668.1"/>
</dbReference>
<dbReference type="Proteomes" id="UP000695007">
    <property type="component" value="Unplaced"/>
</dbReference>
<protein>
    <submittedName>
        <fullName evidence="2">Uncharacterized protein LOC105362271</fullName>
    </submittedName>
</protein>
<dbReference type="CTD" id="31697"/>
<evidence type="ECO:0000313" key="2">
    <source>
        <dbReference type="RefSeq" id="XP_011497970.1"/>
    </source>
</evidence>
<name>A0AAJ7DVI8_9HYME</name>
<proteinExistence type="predicted"/>
<dbReference type="AlphaFoldDB" id="A0AAJ7DVI8"/>
<keyword evidence="1" id="KW-1185">Reference proteome</keyword>
<dbReference type="Pfam" id="PF08040">
    <property type="entry name" value="NADH_oxidored"/>
    <property type="match status" value="1"/>
</dbReference>